<dbReference type="InterPro" id="IPR026444">
    <property type="entry name" value="Secre_tail"/>
</dbReference>
<dbReference type="OrthoDB" id="100605at2"/>
<evidence type="ECO:0000256" key="1">
    <source>
        <dbReference type="ARBA" id="ARBA00000098"/>
    </source>
</evidence>
<dbReference type="Pfam" id="PF01433">
    <property type="entry name" value="Peptidase_M1"/>
    <property type="match status" value="1"/>
</dbReference>
<evidence type="ECO:0000256" key="4">
    <source>
        <dbReference type="ARBA" id="ARBA00012564"/>
    </source>
</evidence>
<evidence type="ECO:0000256" key="11">
    <source>
        <dbReference type="ARBA" id="ARBA00023049"/>
    </source>
</evidence>
<dbReference type="InterPro" id="IPR050344">
    <property type="entry name" value="Peptidase_M1_aminopeptidases"/>
</dbReference>
<keyword evidence="11" id="KW-0482">Metalloprotease</keyword>
<feature type="domain" description="Peptidase M1 membrane alanine aminopeptidase" evidence="12">
    <location>
        <begin position="369"/>
        <end position="518"/>
    </location>
</feature>
<feature type="domain" description="Secretion system C-terminal sorting" evidence="13">
    <location>
        <begin position="631"/>
        <end position="694"/>
    </location>
</feature>
<keyword evidence="9" id="KW-0378">Hydrolase</keyword>
<gene>
    <name evidence="14" type="ORF">EWM57_08335</name>
</gene>
<evidence type="ECO:0000256" key="3">
    <source>
        <dbReference type="ARBA" id="ARBA00010136"/>
    </source>
</evidence>
<evidence type="ECO:0000313" key="15">
    <source>
        <dbReference type="Proteomes" id="UP000294155"/>
    </source>
</evidence>
<dbReference type="GO" id="GO:0005737">
    <property type="term" value="C:cytoplasm"/>
    <property type="evidence" value="ECO:0007669"/>
    <property type="project" value="TreeGrafter"/>
</dbReference>
<dbReference type="GO" id="GO:0042277">
    <property type="term" value="F:peptide binding"/>
    <property type="evidence" value="ECO:0007669"/>
    <property type="project" value="TreeGrafter"/>
</dbReference>
<dbReference type="SUPFAM" id="SSF63737">
    <property type="entry name" value="Leukotriene A4 hydrolase N-terminal domain"/>
    <property type="match status" value="1"/>
</dbReference>
<dbReference type="NCBIfam" id="TIGR04183">
    <property type="entry name" value="Por_Secre_tail"/>
    <property type="match status" value="1"/>
</dbReference>
<evidence type="ECO:0000256" key="8">
    <source>
        <dbReference type="ARBA" id="ARBA00022723"/>
    </source>
</evidence>
<organism evidence="14 15">
    <name type="scientific">Hymenobacter persicinus</name>
    <dbReference type="NCBI Taxonomy" id="2025506"/>
    <lineage>
        <taxon>Bacteria</taxon>
        <taxon>Pseudomonadati</taxon>
        <taxon>Bacteroidota</taxon>
        <taxon>Cytophagia</taxon>
        <taxon>Cytophagales</taxon>
        <taxon>Hymenobacteraceae</taxon>
        <taxon>Hymenobacter</taxon>
    </lineage>
</organism>
<dbReference type="GO" id="GO:0006508">
    <property type="term" value="P:proteolysis"/>
    <property type="evidence" value="ECO:0007669"/>
    <property type="project" value="UniProtKB-KW"/>
</dbReference>
<dbReference type="GO" id="GO:0005615">
    <property type="term" value="C:extracellular space"/>
    <property type="evidence" value="ECO:0007669"/>
    <property type="project" value="TreeGrafter"/>
</dbReference>
<reference evidence="14 15" key="1">
    <citation type="submission" date="2019-02" db="EMBL/GenBank/DDBJ databases">
        <title>Bacterial novel species isolated from soil.</title>
        <authorList>
            <person name="Jung H.-Y."/>
        </authorList>
    </citation>
    <scope>NUCLEOTIDE SEQUENCE [LARGE SCALE GENOMIC DNA]</scope>
    <source>
        <strain evidence="14 15">1-3-3-3</strain>
    </source>
</reference>
<dbReference type="InterPro" id="IPR027268">
    <property type="entry name" value="Peptidase_M4/M1_CTD_sf"/>
</dbReference>
<proteinExistence type="inferred from homology"/>
<name>A0A4Q5LCI5_9BACT</name>
<dbReference type="GO" id="GO:0070006">
    <property type="term" value="F:metalloaminopeptidase activity"/>
    <property type="evidence" value="ECO:0007669"/>
    <property type="project" value="TreeGrafter"/>
</dbReference>
<dbReference type="GO" id="GO:0008270">
    <property type="term" value="F:zinc ion binding"/>
    <property type="evidence" value="ECO:0007669"/>
    <property type="project" value="InterPro"/>
</dbReference>
<dbReference type="GO" id="GO:0043171">
    <property type="term" value="P:peptide catabolic process"/>
    <property type="evidence" value="ECO:0007669"/>
    <property type="project" value="TreeGrafter"/>
</dbReference>
<dbReference type="PANTHER" id="PTHR11533">
    <property type="entry name" value="PROTEASE M1 ZINC METALLOPROTEASE"/>
    <property type="match status" value="1"/>
</dbReference>
<evidence type="ECO:0000256" key="2">
    <source>
        <dbReference type="ARBA" id="ARBA00001947"/>
    </source>
</evidence>
<protein>
    <recommendedName>
        <fullName evidence="5">Aminopeptidase N</fullName>
        <ecNumber evidence="4">3.4.11.2</ecNumber>
    </recommendedName>
</protein>
<evidence type="ECO:0000256" key="5">
    <source>
        <dbReference type="ARBA" id="ARBA00015611"/>
    </source>
</evidence>
<comment type="catalytic activity">
    <reaction evidence="1">
        <text>Release of an N-terminal amino acid, Xaa-|-Yaa- from a peptide, amide or arylamide. Xaa is preferably Ala, but may be most amino acids including Pro (slow action). When a terminal hydrophobic residue is followed by a prolyl residue, the two may be released as an intact Xaa-Pro dipeptide.</text>
        <dbReference type="EC" id="3.4.11.2"/>
    </reaction>
</comment>
<keyword evidence="7" id="KW-0645">Protease</keyword>
<dbReference type="CDD" id="cd09603">
    <property type="entry name" value="M1_APN_like"/>
    <property type="match status" value="1"/>
</dbReference>
<evidence type="ECO:0000256" key="9">
    <source>
        <dbReference type="ARBA" id="ARBA00022801"/>
    </source>
</evidence>
<dbReference type="GO" id="GO:0016285">
    <property type="term" value="F:alanyl aminopeptidase activity"/>
    <property type="evidence" value="ECO:0007669"/>
    <property type="project" value="UniProtKB-EC"/>
</dbReference>
<evidence type="ECO:0000259" key="12">
    <source>
        <dbReference type="Pfam" id="PF01433"/>
    </source>
</evidence>
<keyword evidence="10" id="KW-0862">Zinc</keyword>
<dbReference type="PANTHER" id="PTHR11533:SF174">
    <property type="entry name" value="PUROMYCIN-SENSITIVE AMINOPEPTIDASE-RELATED"/>
    <property type="match status" value="1"/>
</dbReference>
<dbReference type="Gene3D" id="1.10.390.10">
    <property type="entry name" value="Neutral Protease Domain 2"/>
    <property type="match status" value="1"/>
</dbReference>
<dbReference type="PRINTS" id="PR00756">
    <property type="entry name" value="ALADIPTASE"/>
</dbReference>
<sequence>MPKGGVYLDGCVSCEPHYAGLFSGRFTSLSFCMKRLFYSAALSLLLAAPAWAQTPAFRPKPADLAADAAFSCAHRHEAAALRQPATTVRHAQKMERYDVKYYKLDLALENNVRTVSGSVRMQALTKGQILDSLAFELYPTYIIDSVVVNGRKSPGLRRAAGDVTVRLAEPVTPNTLFNAYIYYRGTAPNGNSAAIGNALDTEFETNYGVNVTWSLSEPFNAYEWWPCKQLLTDKADSSDVWVTTSNINKVGSNGVLERVTARPNGKSRYEWKSRKPIDYYLISVAVAPYIEYVNYAHPAGGPTIPIVNYLYNAAAKTDYQFEIDRTPGFIENYSALVGLYPFASEKYGHSMAPIGGGMEHQTMTTQDGFNFTLTAHELFHQWFGDNVTCASWQDIWLNESFASYGEYLSLNAFPATAPYTGRYWMDQAHGFTMQVPNGSVRVPDTTNVGRIFSSRFSYKKGAAVVHMLRYLLNDDVKFFRALRTYQTTYGGRTARTSDLQRIFEAEAGTSLTYFFQQWYVGEGYPTFAVRWNQVGNSLYLRTTETVSAPTITPFFDTPLDYKVTYSSGTSQIVRLRQSQLVSSFSVPVNGTVSSIQLDPDQWVLNGTGTIVRDNTLVLAARAVARLAPLTVYPNPCHDVLRLQDIGAGAAQAEVTDATGRVLLRQTVSAASAQLDTRALTPGLYHLRLTSPEGVVSLARFVRE</sequence>
<keyword evidence="15" id="KW-1185">Reference proteome</keyword>
<comment type="similarity">
    <text evidence="3">Belongs to the peptidase M1 family.</text>
</comment>
<dbReference type="AlphaFoldDB" id="A0A4Q5LCI5"/>
<comment type="cofactor">
    <cofactor evidence="2">
        <name>Zn(2+)</name>
        <dbReference type="ChEBI" id="CHEBI:29105"/>
    </cofactor>
</comment>
<dbReference type="InterPro" id="IPR014782">
    <property type="entry name" value="Peptidase_M1_dom"/>
</dbReference>
<dbReference type="Gene3D" id="2.60.40.1730">
    <property type="entry name" value="tricorn interacting facor f3 domain"/>
    <property type="match status" value="1"/>
</dbReference>
<dbReference type="EMBL" id="SEWE01000013">
    <property type="protein sequence ID" value="RYU80491.1"/>
    <property type="molecule type" value="Genomic_DNA"/>
</dbReference>
<keyword evidence="8" id="KW-0479">Metal-binding</keyword>
<dbReference type="Proteomes" id="UP000294155">
    <property type="component" value="Unassembled WGS sequence"/>
</dbReference>
<comment type="caution">
    <text evidence="14">The sequence shown here is derived from an EMBL/GenBank/DDBJ whole genome shotgun (WGS) entry which is preliminary data.</text>
</comment>
<dbReference type="EC" id="3.4.11.2" evidence="4"/>
<dbReference type="GO" id="GO:0016020">
    <property type="term" value="C:membrane"/>
    <property type="evidence" value="ECO:0007669"/>
    <property type="project" value="TreeGrafter"/>
</dbReference>
<dbReference type="Pfam" id="PF18962">
    <property type="entry name" value="Por_Secre_tail"/>
    <property type="match status" value="1"/>
</dbReference>
<evidence type="ECO:0000256" key="7">
    <source>
        <dbReference type="ARBA" id="ARBA00022670"/>
    </source>
</evidence>
<evidence type="ECO:0000256" key="6">
    <source>
        <dbReference type="ARBA" id="ARBA00022438"/>
    </source>
</evidence>
<dbReference type="InterPro" id="IPR042097">
    <property type="entry name" value="Aminopeptidase_N-like_N_sf"/>
</dbReference>
<evidence type="ECO:0000259" key="13">
    <source>
        <dbReference type="Pfam" id="PF18962"/>
    </source>
</evidence>
<evidence type="ECO:0000256" key="10">
    <source>
        <dbReference type="ARBA" id="ARBA00022833"/>
    </source>
</evidence>
<evidence type="ECO:0000313" key="14">
    <source>
        <dbReference type="EMBL" id="RYU80491.1"/>
    </source>
</evidence>
<dbReference type="SUPFAM" id="SSF55486">
    <property type="entry name" value="Metalloproteases ('zincins'), catalytic domain"/>
    <property type="match status" value="1"/>
</dbReference>
<keyword evidence="6" id="KW-0031">Aminopeptidase</keyword>
<accession>A0A4Q5LCI5</accession>
<dbReference type="InterPro" id="IPR001930">
    <property type="entry name" value="Peptidase_M1"/>
</dbReference>